<dbReference type="AlphaFoldDB" id="A0A371DES9"/>
<evidence type="ECO:0000259" key="1">
    <source>
        <dbReference type="Pfam" id="PF14214"/>
    </source>
</evidence>
<dbReference type="Pfam" id="PF14214">
    <property type="entry name" value="Helitron_like_N"/>
    <property type="match status" value="1"/>
</dbReference>
<dbReference type="OrthoDB" id="3254930at2759"/>
<dbReference type="InterPro" id="IPR025476">
    <property type="entry name" value="Helitron_helicase-like"/>
</dbReference>
<sequence length="234" mass="26540">MFPWLFPFGLGGFGNKHIRTKIHTPTHTRHLLLYADRLIQTDEYFAFVAFNQAQICKSAGGGYLLTERHNFDNIAEQIMDIDRDALDRLISRGVDVRYVTPQDDAECACFELLSHLDYVAGHVDGSLASRKYMRNELKSLIMSEGMPLFFVMFAPVDFKHPLCIYLCGQPLNLDVADPMLPSSKARMRMIAENPVACARFHDFMVRTFISEVLCSRSDKPGLFGHTGAYYGTVE</sequence>
<feature type="non-terminal residue" evidence="2">
    <location>
        <position position="234"/>
    </location>
</feature>
<name>A0A371DES9_9APHY</name>
<dbReference type="EMBL" id="KZ857397">
    <property type="protein sequence ID" value="RDX50982.1"/>
    <property type="molecule type" value="Genomic_DNA"/>
</dbReference>
<proteinExistence type="predicted"/>
<gene>
    <name evidence="2" type="ORF">OH76DRAFT_1348195</name>
</gene>
<protein>
    <recommendedName>
        <fullName evidence="1">Helitron helicase-like domain-containing protein</fullName>
    </recommendedName>
</protein>
<dbReference type="STRING" id="139420.A0A371DES9"/>
<organism evidence="2 3">
    <name type="scientific">Lentinus brumalis</name>
    <dbReference type="NCBI Taxonomy" id="2498619"/>
    <lineage>
        <taxon>Eukaryota</taxon>
        <taxon>Fungi</taxon>
        <taxon>Dikarya</taxon>
        <taxon>Basidiomycota</taxon>
        <taxon>Agaricomycotina</taxon>
        <taxon>Agaricomycetes</taxon>
        <taxon>Polyporales</taxon>
        <taxon>Polyporaceae</taxon>
        <taxon>Lentinus</taxon>
    </lineage>
</organism>
<accession>A0A371DES9</accession>
<evidence type="ECO:0000313" key="3">
    <source>
        <dbReference type="Proteomes" id="UP000256964"/>
    </source>
</evidence>
<feature type="domain" description="Helitron helicase-like" evidence="1">
    <location>
        <begin position="27"/>
        <end position="234"/>
    </location>
</feature>
<reference evidence="2 3" key="1">
    <citation type="journal article" date="2018" name="Biotechnol. Biofuels">
        <title>Integrative visual omics of the white-rot fungus Polyporus brumalis exposes the biotechnological potential of its oxidative enzymes for delignifying raw plant biomass.</title>
        <authorList>
            <person name="Miyauchi S."/>
            <person name="Rancon A."/>
            <person name="Drula E."/>
            <person name="Hage H."/>
            <person name="Chaduli D."/>
            <person name="Favel A."/>
            <person name="Grisel S."/>
            <person name="Henrissat B."/>
            <person name="Herpoel-Gimbert I."/>
            <person name="Ruiz-Duenas F.J."/>
            <person name="Chevret D."/>
            <person name="Hainaut M."/>
            <person name="Lin J."/>
            <person name="Wang M."/>
            <person name="Pangilinan J."/>
            <person name="Lipzen A."/>
            <person name="Lesage-Meessen L."/>
            <person name="Navarro D."/>
            <person name="Riley R."/>
            <person name="Grigoriev I.V."/>
            <person name="Zhou S."/>
            <person name="Raouche S."/>
            <person name="Rosso M.N."/>
        </authorList>
    </citation>
    <scope>NUCLEOTIDE SEQUENCE [LARGE SCALE GENOMIC DNA]</scope>
    <source>
        <strain evidence="2 3">BRFM 1820</strain>
    </source>
</reference>
<evidence type="ECO:0000313" key="2">
    <source>
        <dbReference type="EMBL" id="RDX50982.1"/>
    </source>
</evidence>
<dbReference type="Proteomes" id="UP000256964">
    <property type="component" value="Unassembled WGS sequence"/>
</dbReference>
<keyword evidence="3" id="KW-1185">Reference proteome</keyword>